<keyword evidence="8" id="KW-1185">Reference proteome</keyword>
<name>A0A014PXN0_9GAMM</name>
<reference evidence="7 8" key="1">
    <citation type="submission" date="2014-02" db="EMBL/GenBank/DDBJ databases">
        <title>Draft genome of Erwinia mallotivora strain BT-MARDI, a papaya dieback pathogen.</title>
        <authorList>
            <person name="Redzuan R."/>
            <person name="Abu Bakar N."/>
            <person name="Badrun R."/>
            <person name="Mohd Raih M.F."/>
            <person name="Rozano L."/>
            <person name="Mat Amin N."/>
        </authorList>
    </citation>
    <scope>NUCLEOTIDE SEQUENCE [LARGE SCALE GENOMIC DNA]</scope>
    <source>
        <strain evidence="7 8">BT-MARDI</strain>
    </source>
</reference>
<dbReference type="SUPFAM" id="SSF53807">
    <property type="entry name" value="Helical backbone' metal receptor"/>
    <property type="match status" value="1"/>
</dbReference>
<keyword evidence="2 5" id="KW-0732">Signal</keyword>
<dbReference type="Proteomes" id="UP000019918">
    <property type="component" value="Unassembled WGS sequence"/>
</dbReference>
<feature type="chain" id="PRO_5008979300" description="Vitamin B12-binding protein" evidence="5">
    <location>
        <begin position="22"/>
        <end position="267"/>
    </location>
</feature>
<comment type="caution">
    <text evidence="7">The sequence shown here is derived from an EMBL/GenBank/DDBJ whole genome shotgun (WGS) entry which is preliminary data.</text>
</comment>
<dbReference type="AlphaFoldDB" id="A0A014PXN0"/>
<dbReference type="GO" id="GO:0031419">
    <property type="term" value="F:cobalamin binding"/>
    <property type="evidence" value="ECO:0007669"/>
    <property type="project" value="InterPro"/>
</dbReference>
<evidence type="ECO:0000256" key="5">
    <source>
        <dbReference type="HAMAP-Rule" id="MF_01000"/>
    </source>
</evidence>
<evidence type="ECO:0000256" key="4">
    <source>
        <dbReference type="ARBA" id="ARBA00023157"/>
    </source>
</evidence>
<comment type="caution">
    <text evidence="5">Lacks conserved residue(s) required for the propagation of feature annotation.</text>
</comment>
<dbReference type="NCBIfam" id="NF038402">
    <property type="entry name" value="TroA_like"/>
    <property type="match status" value="1"/>
</dbReference>
<evidence type="ECO:0000313" key="7">
    <source>
        <dbReference type="EMBL" id="EXU75692.1"/>
    </source>
</evidence>
<comment type="subunit">
    <text evidence="5">The complex is composed of two ATP-binding proteins (BtuD), two transmembrane proteins (BtuC) and a solute-binding protein (BtuF).</text>
</comment>
<dbReference type="STRING" id="69222.BG55_11190"/>
<dbReference type="InterPro" id="IPR051030">
    <property type="entry name" value="Vitamin_B12-ABC_binding"/>
</dbReference>
<dbReference type="NCBIfam" id="NF002894">
    <property type="entry name" value="PRK03379.1"/>
    <property type="match status" value="1"/>
</dbReference>
<comment type="subcellular location">
    <subcellularLocation>
        <location evidence="5">Periplasm</location>
    </subcellularLocation>
</comment>
<feature type="site" description="Important for BtuC binding" evidence="5">
    <location>
        <position position="71"/>
    </location>
</feature>
<dbReference type="CDD" id="cd01144">
    <property type="entry name" value="BtuF"/>
    <property type="match status" value="1"/>
</dbReference>
<keyword evidence="3 5" id="KW-0574">Periplasm</keyword>
<dbReference type="InterPro" id="IPR054828">
    <property type="entry name" value="Vit_B12_bind_prot"/>
</dbReference>
<dbReference type="PANTHER" id="PTHR42860">
    <property type="entry name" value="VITAMIN B12-BINDING PROTEIN"/>
    <property type="match status" value="1"/>
</dbReference>
<dbReference type="PANTHER" id="PTHR42860:SF1">
    <property type="entry name" value="VITAMIN B12-BINDING PROTEIN"/>
    <property type="match status" value="1"/>
</dbReference>
<dbReference type="Pfam" id="PF01497">
    <property type="entry name" value="Peripla_BP_2"/>
    <property type="match status" value="1"/>
</dbReference>
<keyword evidence="4 5" id="KW-1015">Disulfide bond</keyword>
<keyword evidence="1 5" id="KW-0813">Transport</keyword>
<evidence type="ECO:0000256" key="3">
    <source>
        <dbReference type="ARBA" id="ARBA00022764"/>
    </source>
</evidence>
<dbReference type="GO" id="GO:0015889">
    <property type="term" value="P:cobalamin transport"/>
    <property type="evidence" value="ECO:0007669"/>
    <property type="project" value="UniProtKB-UniRule"/>
</dbReference>
<evidence type="ECO:0000313" key="8">
    <source>
        <dbReference type="Proteomes" id="UP000019918"/>
    </source>
</evidence>
<dbReference type="PATRIC" id="fig|69222.5.peg.2326"/>
<gene>
    <name evidence="5" type="primary">btuF</name>
    <name evidence="7" type="ORF">BG55_11190</name>
</gene>
<dbReference type="Gene3D" id="3.40.50.1980">
    <property type="entry name" value="Nitrogenase molybdenum iron protein domain"/>
    <property type="match status" value="2"/>
</dbReference>
<dbReference type="GO" id="GO:0042597">
    <property type="term" value="C:periplasmic space"/>
    <property type="evidence" value="ECO:0007669"/>
    <property type="project" value="UniProtKB-SubCell"/>
</dbReference>
<feature type="site" description="Important for BtuC binding" evidence="5">
    <location>
        <position position="201"/>
    </location>
</feature>
<dbReference type="InterPro" id="IPR023544">
    <property type="entry name" value="ABC_transptr_vit_B12-bd"/>
</dbReference>
<evidence type="ECO:0000256" key="1">
    <source>
        <dbReference type="ARBA" id="ARBA00022448"/>
    </source>
</evidence>
<organism evidence="7 8">
    <name type="scientific">Erwinia mallotivora</name>
    <dbReference type="NCBI Taxonomy" id="69222"/>
    <lineage>
        <taxon>Bacteria</taxon>
        <taxon>Pseudomonadati</taxon>
        <taxon>Pseudomonadota</taxon>
        <taxon>Gammaproteobacteria</taxon>
        <taxon>Enterobacterales</taxon>
        <taxon>Erwiniaceae</taxon>
        <taxon>Erwinia</taxon>
    </lineage>
</organism>
<accession>A0A014PXN0</accession>
<dbReference type="RefSeq" id="WP_034937422.1">
    <property type="nucleotide sequence ID" value="NZ_JFHN01000045.1"/>
</dbReference>
<comment type="function">
    <text evidence="5">Part of the ABC transporter complex BtuCDF involved in vitamin B12 import. Binds vitamin B12 and delivers it to the periplasmic surface of BtuC.</text>
</comment>
<protein>
    <recommendedName>
        <fullName evidence="5">Vitamin B12-binding protein</fullName>
    </recommendedName>
</protein>
<dbReference type="EMBL" id="JFHN01000045">
    <property type="protein sequence ID" value="EXU75692.1"/>
    <property type="molecule type" value="Genomic_DNA"/>
</dbReference>
<feature type="signal peptide" evidence="5">
    <location>
        <begin position="1"/>
        <end position="21"/>
    </location>
</feature>
<comment type="similarity">
    <text evidence="5">Belongs to the BtuF family.</text>
</comment>
<feature type="domain" description="Fe/B12 periplasmic-binding" evidence="6">
    <location>
        <begin position="24"/>
        <end position="265"/>
    </location>
</feature>
<proteinExistence type="inferred from homology"/>
<evidence type="ECO:0000259" key="6">
    <source>
        <dbReference type="PROSITE" id="PS50983"/>
    </source>
</evidence>
<evidence type="ECO:0000256" key="2">
    <source>
        <dbReference type="ARBA" id="ARBA00022729"/>
    </source>
</evidence>
<dbReference type="PROSITE" id="PS50983">
    <property type="entry name" value="FE_B12_PBP"/>
    <property type="match status" value="1"/>
</dbReference>
<dbReference type="InterPro" id="IPR002491">
    <property type="entry name" value="ABC_transptr_periplasmic_BD"/>
</dbReference>
<feature type="disulfide bond" evidence="5">
    <location>
        <begin position="182"/>
        <end position="258"/>
    </location>
</feature>
<dbReference type="OrthoDB" id="6495095at2"/>
<sequence length="267" mass="29764" precursor="true">MSKVINALWLLLLCCTAAANSAPRVITLSPALTELAFAAGITPVGVSSYSDYPPEAGGIQQVASWQGINTERIIGLKPDVVLAWRGGNPQRQVDQLKAFGIRVEWIDATTFSEMIASLLSLKKWSLQPEKAEQEAHRLQQYRDLLQQRYAGLAKKTVFLQFSQQPLFTASRHTLQNEILQLCGGENIFANSRIPWPQVSREQVLIRHPQVIVFVGEPQHVSSVEAFWQPQLNVTAIALKDDWFSRPGPRILLAAQQLCHALHPETAK</sequence>
<feature type="binding site" evidence="5">
    <location>
        <position position="49"/>
    </location>
    <ligand>
        <name>cyanocob(III)alamin</name>
        <dbReference type="ChEBI" id="CHEBI:17439"/>
    </ligand>
</feature>
<dbReference type="HAMAP" id="MF_01000">
    <property type="entry name" value="BtuF"/>
    <property type="match status" value="1"/>
</dbReference>